<evidence type="ECO:0000313" key="2">
    <source>
        <dbReference type="EMBL" id="RMA57667.1"/>
    </source>
</evidence>
<dbReference type="EMBL" id="REFC01000014">
    <property type="protein sequence ID" value="RMA57667.1"/>
    <property type="molecule type" value="Genomic_DNA"/>
</dbReference>
<dbReference type="Proteomes" id="UP000271339">
    <property type="component" value="Unassembled WGS sequence"/>
</dbReference>
<gene>
    <name evidence="2" type="ORF">BXY75_2471</name>
</gene>
<organism evidence="2 3">
    <name type="scientific">Ulvibacter antarcticus</name>
    <dbReference type="NCBI Taxonomy" id="442714"/>
    <lineage>
        <taxon>Bacteria</taxon>
        <taxon>Pseudomonadati</taxon>
        <taxon>Bacteroidota</taxon>
        <taxon>Flavobacteriia</taxon>
        <taxon>Flavobacteriales</taxon>
        <taxon>Flavobacteriaceae</taxon>
        <taxon>Ulvibacter</taxon>
    </lineage>
</organism>
<comment type="caution">
    <text evidence="2">The sequence shown here is derived from an EMBL/GenBank/DDBJ whole genome shotgun (WGS) entry which is preliminary data.</text>
</comment>
<sequence>MQNKYLSRLVLIVSLIFVSTANAQVGINTSTPNGALEINSTTQGVIFPTVTLVDVNTPTVINPKGDPLVAGTTVYNMSTVNNGEYSLDPGFYFWSGTQWIPQGDKKDNKLFLQSTSRRTGSSDIINPVLGNQVITFNANTFTPKFNGKYKLTLTTHFGAGRTNATSSPQFVNFAKQGGEFNFTFNSVTHTYRLNSFAGSNNDKLFKGGTLRRYENNVNQNSIEIEEVLTAGTNYTFVLTFNQDDADGFEGNGDISIVPAGDGRGYITINGNMKCSLEFNYLGQQ</sequence>
<evidence type="ECO:0000256" key="1">
    <source>
        <dbReference type="SAM" id="SignalP"/>
    </source>
</evidence>
<evidence type="ECO:0000313" key="3">
    <source>
        <dbReference type="Proteomes" id="UP000271339"/>
    </source>
</evidence>
<protein>
    <submittedName>
        <fullName evidence="2">Uncharacterized protein</fullName>
    </submittedName>
</protein>
<dbReference type="RefSeq" id="WP_147437278.1">
    <property type="nucleotide sequence ID" value="NZ_REFC01000014.1"/>
</dbReference>
<dbReference type="OrthoDB" id="1430919at2"/>
<dbReference type="AlphaFoldDB" id="A0A3L9YE03"/>
<proteinExistence type="predicted"/>
<feature type="chain" id="PRO_5017998274" evidence="1">
    <location>
        <begin position="24"/>
        <end position="284"/>
    </location>
</feature>
<accession>A0A3L9YE03</accession>
<keyword evidence="3" id="KW-1185">Reference proteome</keyword>
<reference evidence="2 3" key="1">
    <citation type="submission" date="2018-10" db="EMBL/GenBank/DDBJ databases">
        <title>Genomic Encyclopedia of Archaeal and Bacterial Type Strains, Phase II (KMG-II): from individual species to whole genera.</title>
        <authorList>
            <person name="Goeker M."/>
        </authorList>
    </citation>
    <scope>NUCLEOTIDE SEQUENCE [LARGE SCALE GENOMIC DNA]</scope>
    <source>
        <strain evidence="2 3">DSM 23424</strain>
    </source>
</reference>
<keyword evidence="1" id="KW-0732">Signal</keyword>
<name>A0A3L9YE03_9FLAO</name>
<feature type="signal peptide" evidence="1">
    <location>
        <begin position="1"/>
        <end position="23"/>
    </location>
</feature>